<dbReference type="GO" id="GO:0016787">
    <property type="term" value="F:hydrolase activity"/>
    <property type="evidence" value="ECO:0007669"/>
    <property type="project" value="UniProtKB-KW"/>
</dbReference>
<protein>
    <recommendedName>
        <fullName evidence="4">SF3 helicase domain-containing protein</fullName>
    </recommendedName>
</protein>
<evidence type="ECO:0008006" key="4">
    <source>
        <dbReference type="Google" id="ProtNLM"/>
    </source>
</evidence>
<dbReference type="Proteomes" id="UP001178507">
    <property type="component" value="Unassembled WGS sequence"/>
</dbReference>
<dbReference type="InterPro" id="IPR051620">
    <property type="entry name" value="ORF904-like_C"/>
</dbReference>
<accession>A0AA36N1E4</accession>
<evidence type="ECO:0000256" key="1">
    <source>
        <dbReference type="ARBA" id="ARBA00022801"/>
    </source>
</evidence>
<name>A0AA36N1E4_9DINO</name>
<evidence type="ECO:0000313" key="3">
    <source>
        <dbReference type="Proteomes" id="UP001178507"/>
    </source>
</evidence>
<dbReference type="PANTHER" id="PTHR35372">
    <property type="entry name" value="ATP BINDING PROTEIN-RELATED"/>
    <property type="match status" value="1"/>
</dbReference>
<keyword evidence="1" id="KW-0378">Hydrolase</keyword>
<organism evidence="2 3">
    <name type="scientific">Effrenium voratum</name>
    <dbReference type="NCBI Taxonomy" id="2562239"/>
    <lineage>
        <taxon>Eukaryota</taxon>
        <taxon>Sar</taxon>
        <taxon>Alveolata</taxon>
        <taxon>Dinophyceae</taxon>
        <taxon>Suessiales</taxon>
        <taxon>Symbiodiniaceae</taxon>
        <taxon>Effrenium</taxon>
    </lineage>
</organism>
<dbReference type="PANTHER" id="PTHR35372:SF2">
    <property type="entry name" value="SF3 HELICASE DOMAIN-CONTAINING PROTEIN"/>
    <property type="match status" value="1"/>
</dbReference>
<comment type="caution">
    <text evidence="2">The sequence shown here is derived from an EMBL/GenBank/DDBJ whole genome shotgun (WGS) entry which is preliminary data.</text>
</comment>
<evidence type="ECO:0000313" key="2">
    <source>
        <dbReference type="EMBL" id="CAJ1388527.1"/>
    </source>
</evidence>
<keyword evidence="3" id="KW-1185">Reference proteome</keyword>
<sequence length="455" mass="51013">MVWELSHGQIDDELECDMVRALCSLTGVAVLSAPDAFVTGMLTRNIATRLAQPLFDGRFLERVDGEDTWQFITFACGTTLNIRTGEVGSALAQQCIKRRLDYTYPKEQLDAIAAKERELGTSCLEVFRKIAKWEANPLNTEIATYPQSIRRRLELLTNKVPHLRFFQLMHNSFTPRYDQAECPHPEEHGGWQATVFRTMKALGASLGVSHKNSVFDLGEEGNNGKGVLAAAFRSVFGGYYEELPVQVVSRDVPSGSSAAPEVYRLQGARFLGAPESEKSIAIKSIWVKLLADQSTRWVARTLYKQEHEFRIPALFALSTNLKINFTSIDSGVRRRFIGCSWPVSFKLAPVGPFQRPCSQEDLKSRAFYTVEMKAGMIHVATAAFQAFCMGDGGRLERQPAVIKRASQILLNSEYTEFMQMFLNESTQQCIGKEATPKVKLVAALNQYTPNCRRRS</sequence>
<reference evidence="2" key="1">
    <citation type="submission" date="2023-08" db="EMBL/GenBank/DDBJ databases">
        <authorList>
            <person name="Chen Y."/>
            <person name="Shah S."/>
            <person name="Dougan E. K."/>
            <person name="Thang M."/>
            <person name="Chan C."/>
        </authorList>
    </citation>
    <scope>NUCLEOTIDE SEQUENCE</scope>
</reference>
<dbReference type="EMBL" id="CAUJNA010001708">
    <property type="protein sequence ID" value="CAJ1388527.1"/>
    <property type="molecule type" value="Genomic_DNA"/>
</dbReference>
<dbReference type="AlphaFoldDB" id="A0AA36N1E4"/>
<proteinExistence type="predicted"/>
<gene>
    <name evidence="2" type="ORF">EVOR1521_LOCUS14374</name>
</gene>